<dbReference type="InterPro" id="IPR023753">
    <property type="entry name" value="FAD/NAD-binding_dom"/>
</dbReference>
<evidence type="ECO:0000256" key="6">
    <source>
        <dbReference type="ARBA" id="ARBA00023002"/>
    </source>
</evidence>
<reference evidence="11 12" key="1">
    <citation type="submission" date="2021-06" db="EMBL/GenBank/DDBJ databases">
        <title>Enterococcus alishanensis sp. nov., a novel lactic acid bacterium isolated from fresh coffee beans.</title>
        <authorList>
            <person name="Chen Y.-S."/>
        </authorList>
    </citation>
    <scope>NUCLEOTIDE SEQUENCE [LARGE SCALE GENOMIC DNA]</scope>
    <source>
        <strain evidence="11 12">ALS3</strain>
    </source>
</reference>
<dbReference type="Pfam" id="PF07992">
    <property type="entry name" value="Pyr_redox_2"/>
    <property type="match status" value="2"/>
</dbReference>
<keyword evidence="3" id="KW-0285">Flavoprotein</keyword>
<feature type="domain" description="FAD/NAD(P)-binding" evidence="10">
    <location>
        <begin position="466"/>
        <end position="621"/>
    </location>
</feature>
<keyword evidence="5" id="KW-0479">Metal-binding</keyword>
<dbReference type="EMBL" id="JAHUZB010000001">
    <property type="protein sequence ID" value="MBV7389652.1"/>
    <property type="molecule type" value="Genomic_DNA"/>
</dbReference>
<dbReference type="PANTHER" id="PTHR42917:SF2">
    <property type="entry name" value="2,4-DIENOYL-COA REDUCTASE [(2E)-ENOYL-COA-PRODUCING]"/>
    <property type="match status" value="1"/>
</dbReference>
<keyword evidence="6" id="KW-0560">Oxidoreductase</keyword>
<evidence type="ECO:0000256" key="1">
    <source>
        <dbReference type="ARBA" id="ARBA00001917"/>
    </source>
</evidence>
<evidence type="ECO:0000259" key="10">
    <source>
        <dbReference type="Pfam" id="PF07992"/>
    </source>
</evidence>
<feature type="domain" description="NADH:flavin oxidoreductase/NADH oxidase N-terminal" evidence="9">
    <location>
        <begin position="7"/>
        <end position="337"/>
    </location>
</feature>
<comment type="cofactor">
    <cofactor evidence="2">
        <name>[4Fe-4S] cluster</name>
        <dbReference type="ChEBI" id="CHEBI:49883"/>
    </cofactor>
</comment>
<evidence type="ECO:0000256" key="2">
    <source>
        <dbReference type="ARBA" id="ARBA00001966"/>
    </source>
</evidence>
<evidence type="ECO:0000313" key="12">
    <source>
        <dbReference type="Proteomes" id="UP000774130"/>
    </source>
</evidence>
<gene>
    <name evidence="11" type="ORF">KUA55_03100</name>
</gene>
<keyword evidence="8" id="KW-0411">Iron-sulfur</keyword>
<evidence type="ECO:0000313" key="11">
    <source>
        <dbReference type="EMBL" id="MBV7389652.1"/>
    </source>
</evidence>
<evidence type="ECO:0000256" key="8">
    <source>
        <dbReference type="ARBA" id="ARBA00023014"/>
    </source>
</evidence>
<feature type="domain" description="FAD/NAD(P)-binding" evidence="10">
    <location>
        <begin position="371"/>
        <end position="444"/>
    </location>
</feature>
<evidence type="ECO:0000259" key="9">
    <source>
        <dbReference type="Pfam" id="PF00724"/>
    </source>
</evidence>
<dbReference type="InterPro" id="IPR001155">
    <property type="entry name" value="OxRdtase_FMN_N"/>
</dbReference>
<evidence type="ECO:0000256" key="5">
    <source>
        <dbReference type="ARBA" id="ARBA00022723"/>
    </source>
</evidence>
<protein>
    <submittedName>
        <fullName evidence="11">NAD(P)/FAD-dependent oxidoreductase</fullName>
    </submittedName>
</protein>
<proteinExistence type="predicted"/>
<evidence type="ECO:0000256" key="4">
    <source>
        <dbReference type="ARBA" id="ARBA00022643"/>
    </source>
</evidence>
<name>A0ABS6T9R5_9ENTE</name>
<dbReference type="Pfam" id="PF00724">
    <property type="entry name" value="Oxidored_FMN"/>
    <property type="match status" value="1"/>
</dbReference>
<accession>A0ABS6T9R5</accession>
<organism evidence="11 12">
    <name type="scientific">Enterococcus alishanensis</name>
    <dbReference type="NCBI Taxonomy" id="1303817"/>
    <lineage>
        <taxon>Bacteria</taxon>
        <taxon>Bacillati</taxon>
        <taxon>Bacillota</taxon>
        <taxon>Bacilli</taxon>
        <taxon>Lactobacillales</taxon>
        <taxon>Enterococcaceae</taxon>
        <taxon>Enterococcus</taxon>
    </lineage>
</organism>
<dbReference type="InterPro" id="IPR051793">
    <property type="entry name" value="NADH:flavin_oxidoreductase"/>
</dbReference>
<evidence type="ECO:0000256" key="3">
    <source>
        <dbReference type="ARBA" id="ARBA00022630"/>
    </source>
</evidence>
<keyword evidence="12" id="KW-1185">Reference proteome</keyword>
<dbReference type="PANTHER" id="PTHR42917">
    <property type="entry name" value="2,4-DIENOYL-COA REDUCTASE"/>
    <property type="match status" value="1"/>
</dbReference>
<dbReference type="CDD" id="cd02803">
    <property type="entry name" value="OYE_like_FMN_family"/>
    <property type="match status" value="1"/>
</dbReference>
<sequence>MNKYQAIFEPLTIKRMTLKNRIAMPPMGTNFANQNGSFNDKHYSYYEQRAKGGTGLIILENVCFDYPMGTNGTTQLRMDNDQFIPGLWEFNERMHAYGTKTCVQINHAGASAYGLRLNGVQPVSASNIPSKTGNTVPRPLTKEEIYEIIAKYGEAANRAQRAGFDSVEIHAGHSYLLSQFLSPIYNKRTDEFGGTPENRARFTKLVIEAVRQAVGPFFPIFLRISADEMLPNGNTLEDSIELLNFIAEDVDVIDVSAALNDSLQYQIDKMNLPDGWRSYMAKAVKEKFPEKIIATSGNIRDPKRATEILENGDADILHMGRGLIAEPNWANKVENGQEALLRKCISCNIGCADHRIAKSRPLRCTVNPDVYYEDAYKEDQIKNPIKMVVVGGGTTALEAANTAAEIGAEVSLYEEKNYLGGLAHEIARFPDKKRIDDFVEYLENRTTENNITVHLNQRFGLNDLANEKPDIIVNATGAKPLLPPIKGLHDELAKDNRKVFTIFDILGDLAKFDTFEGEEIVVIGGGAVGLDVVEYYAERGARKVSIVEMQGTVGKDLDMITRLAMMEVIEKYDVEVHTDTTLLEVRGDNFLVKMPNGEERELPFTKGFVALGMKADAPLENDFVTYANENNATYLNLGDSKQARRIYEGSQEARANILTAVHGKDRQLTATVVHRKNRQLAATV</sequence>
<evidence type="ECO:0000256" key="7">
    <source>
        <dbReference type="ARBA" id="ARBA00023004"/>
    </source>
</evidence>
<comment type="cofactor">
    <cofactor evidence="1">
        <name>FMN</name>
        <dbReference type="ChEBI" id="CHEBI:58210"/>
    </cofactor>
</comment>
<dbReference type="RefSeq" id="WP_218324701.1">
    <property type="nucleotide sequence ID" value="NZ_JAHUZB010000001.1"/>
</dbReference>
<comment type="caution">
    <text evidence="11">The sequence shown here is derived from an EMBL/GenBank/DDBJ whole genome shotgun (WGS) entry which is preliminary data.</text>
</comment>
<keyword evidence="7" id="KW-0408">Iron</keyword>
<keyword evidence="4" id="KW-0288">FMN</keyword>
<dbReference type="Proteomes" id="UP000774130">
    <property type="component" value="Unassembled WGS sequence"/>
</dbReference>